<protein>
    <recommendedName>
        <fullName evidence="3">Phasin family protein</fullName>
    </recommendedName>
</protein>
<proteinExistence type="predicted"/>
<evidence type="ECO:0000313" key="1">
    <source>
        <dbReference type="EMBL" id="SCB50702.1"/>
    </source>
</evidence>
<dbReference type="Proteomes" id="UP000199205">
    <property type="component" value="Unassembled WGS sequence"/>
</dbReference>
<gene>
    <name evidence="1" type="ORF">GA0061101_13432</name>
</gene>
<evidence type="ECO:0008006" key="3">
    <source>
        <dbReference type="Google" id="ProtNLM"/>
    </source>
</evidence>
<reference evidence="1 2" key="1">
    <citation type="submission" date="2016-08" db="EMBL/GenBank/DDBJ databases">
        <authorList>
            <person name="Seilhamer J.J."/>
        </authorList>
    </citation>
    <scope>NUCLEOTIDE SEQUENCE [LARGE SCALE GENOMIC DNA]</scope>
    <source>
        <strain evidence="1 2">P1-7</strain>
    </source>
</reference>
<dbReference type="OrthoDB" id="8279879at2"/>
<evidence type="ECO:0000313" key="2">
    <source>
        <dbReference type="Proteomes" id="UP000199205"/>
    </source>
</evidence>
<name>A0A1C3XEK4_9HYPH</name>
<dbReference type="EMBL" id="FMAF01000034">
    <property type="protein sequence ID" value="SCB50702.1"/>
    <property type="molecule type" value="Genomic_DNA"/>
</dbReference>
<accession>A0A1C3XEK4</accession>
<sequence length="130" mass="14227">MQKQVLQSAFDLPMASFLASGDSKQFVDSALKMPTTVIKAMLRYQVEGLSFLQHRFRCDIKLLDDIVAAEKTNETADVIGDYWRNAASDYAKEVNKTVAINARFASDAIGVIREEAENPLGAAAAKTAVL</sequence>
<dbReference type="RefSeq" id="WP_037200574.1">
    <property type="nucleotide sequence ID" value="NZ_FMAF01000034.1"/>
</dbReference>
<organism evidence="1 2">
    <name type="scientific">Rhizobium lusitanum</name>
    <dbReference type="NCBI Taxonomy" id="293958"/>
    <lineage>
        <taxon>Bacteria</taxon>
        <taxon>Pseudomonadati</taxon>
        <taxon>Pseudomonadota</taxon>
        <taxon>Alphaproteobacteria</taxon>
        <taxon>Hyphomicrobiales</taxon>
        <taxon>Rhizobiaceae</taxon>
        <taxon>Rhizobium/Agrobacterium group</taxon>
        <taxon>Rhizobium</taxon>
    </lineage>
</organism>
<dbReference type="AlphaFoldDB" id="A0A1C3XEK4"/>